<name>A0A835XU55_9CHLO</name>
<feature type="region of interest" description="Disordered" evidence="1">
    <location>
        <begin position="233"/>
        <end position="254"/>
    </location>
</feature>
<protein>
    <submittedName>
        <fullName evidence="2">Uncharacterized protein</fullName>
    </submittedName>
</protein>
<sequence length="741" mass="80320">MATATHIPPAALAETFKRDLFSKELEGWVGRATPEDRERFERLFNDIRTLSESQKVVDADAEFISKTINKIKSASTGTAGTSSSHSGRPALYLTPGAGSVTGNGWAYTATRAALRKPEVASTMVKLQDKAAAENAAETKRRQEDEAAQAVAMGAPPPQVAGPPRAGRPNSAGDTVASARDTEPLKQAGARRRAISFGAGPPEGGRTGPVDAVDMAAAKAQAVIDAIAAGHPIGPFSSLGQPPQPPKDQPLAERFQDKAPYSTNYADSYNLRSMYPDIYDQALRDTKADPVPNYTLLSAWGDSLKSGSRDAAKLYYKTTYNRVNDEVVQFRTGTDAVKEREFFKWMLRQKTYFGDLLTKAKAANLESIFEVADEEQKRDILQALRQAHAVADPDQVRSHSQSVHTEMKSIQDPELEAQLKETTKYRTMGGAHTEMALRFQRAAKQGKLKQRPSTATELRPSKVELSFSADMSSGRPGTPGGGKRPFNPNRRPATAGGALLGNRVPPEAANAIPPPTRAFVTSGTEKDTFRSKVPLQWATTTVGPKMSTYLDHFGGAKYATGRERPNSALFKTQPVVYREVTCPIGAVNPHTAMAPERAAYPVPEGFLGKTYTYGKFPQDQADTTYRVEFAPRDAGDVAAKLGRQATLATIGRNTLLRGTIPLGPRNGCNLVPPADWISEMKDEYVPYDADPRGQYEQAQRVKAMFCGPTASVGKVATTMDRIPGADSRRRAREASARLSATQ</sequence>
<accession>A0A835XU55</accession>
<comment type="caution">
    <text evidence="2">The sequence shown here is derived from an EMBL/GenBank/DDBJ whole genome shotgun (WGS) entry which is preliminary data.</text>
</comment>
<evidence type="ECO:0000313" key="2">
    <source>
        <dbReference type="EMBL" id="KAG2488316.1"/>
    </source>
</evidence>
<feature type="compositionally biased region" description="Basic and acidic residues" evidence="1">
    <location>
        <begin position="131"/>
        <end position="144"/>
    </location>
</feature>
<keyword evidence="3" id="KW-1185">Reference proteome</keyword>
<evidence type="ECO:0000313" key="3">
    <source>
        <dbReference type="Proteomes" id="UP000612055"/>
    </source>
</evidence>
<feature type="region of interest" description="Disordered" evidence="1">
    <location>
        <begin position="131"/>
        <end position="208"/>
    </location>
</feature>
<reference evidence="2" key="1">
    <citation type="journal article" date="2020" name="bioRxiv">
        <title>Comparative genomics of Chlamydomonas.</title>
        <authorList>
            <person name="Craig R.J."/>
            <person name="Hasan A.R."/>
            <person name="Ness R.W."/>
            <person name="Keightley P.D."/>
        </authorList>
    </citation>
    <scope>NUCLEOTIDE SEQUENCE</scope>
    <source>
        <strain evidence="2">CCAP 11/70</strain>
    </source>
</reference>
<gene>
    <name evidence="2" type="ORF">HYH03_013166</name>
</gene>
<dbReference type="Proteomes" id="UP000612055">
    <property type="component" value="Unassembled WGS sequence"/>
</dbReference>
<dbReference type="AlphaFoldDB" id="A0A835XU55"/>
<evidence type="ECO:0000256" key="1">
    <source>
        <dbReference type="SAM" id="MobiDB-lite"/>
    </source>
</evidence>
<dbReference type="OrthoDB" id="541286at2759"/>
<feature type="region of interest" description="Disordered" evidence="1">
    <location>
        <begin position="719"/>
        <end position="741"/>
    </location>
</feature>
<proteinExistence type="predicted"/>
<feature type="region of interest" description="Disordered" evidence="1">
    <location>
        <begin position="443"/>
        <end position="495"/>
    </location>
</feature>
<dbReference type="EMBL" id="JAEHOE010000085">
    <property type="protein sequence ID" value="KAG2488316.1"/>
    <property type="molecule type" value="Genomic_DNA"/>
</dbReference>
<feature type="compositionally biased region" description="Basic and acidic residues" evidence="1">
    <location>
        <begin position="725"/>
        <end position="734"/>
    </location>
</feature>
<organism evidence="2 3">
    <name type="scientific">Edaphochlamys debaryana</name>
    <dbReference type="NCBI Taxonomy" id="47281"/>
    <lineage>
        <taxon>Eukaryota</taxon>
        <taxon>Viridiplantae</taxon>
        <taxon>Chlorophyta</taxon>
        <taxon>core chlorophytes</taxon>
        <taxon>Chlorophyceae</taxon>
        <taxon>CS clade</taxon>
        <taxon>Chlamydomonadales</taxon>
        <taxon>Chlamydomonadales incertae sedis</taxon>
        <taxon>Edaphochlamys</taxon>
    </lineage>
</organism>